<dbReference type="PANTHER" id="PTHR43798:SF5">
    <property type="entry name" value="MONOACYLGLYCEROL LIPASE ABHD6"/>
    <property type="match status" value="1"/>
</dbReference>
<dbReference type="InterPro" id="IPR050266">
    <property type="entry name" value="AB_hydrolase_sf"/>
</dbReference>
<dbReference type="PANTHER" id="PTHR43798">
    <property type="entry name" value="MONOACYLGLYCEROL LIPASE"/>
    <property type="match status" value="1"/>
</dbReference>
<gene>
    <name evidence="2" type="ORF">GCM10007925_21740</name>
</gene>
<proteinExistence type="predicted"/>
<evidence type="ECO:0000259" key="1">
    <source>
        <dbReference type="Pfam" id="PF12697"/>
    </source>
</evidence>
<feature type="domain" description="AB hydrolase-1" evidence="1">
    <location>
        <begin position="14"/>
        <end position="250"/>
    </location>
</feature>
<evidence type="ECO:0000313" key="3">
    <source>
        <dbReference type="Proteomes" id="UP001156703"/>
    </source>
</evidence>
<protein>
    <submittedName>
        <fullName evidence="2">Hydrolase</fullName>
    </submittedName>
</protein>
<keyword evidence="2" id="KW-0378">Hydrolase</keyword>
<keyword evidence="3" id="KW-1185">Reference proteome</keyword>
<dbReference type="RefSeq" id="WP_029941609.1">
    <property type="nucleotide sequence ID" value="NZ_BSOO01000026.1"/>
</dbReference>
<name>A0ABQ5Z6X2_9SPHN</name>
<dbReference type="Pfam" id="PF12697">
    <property type="entry name" value="Abhydrolase_6"/>
    <property type="match status" value="1"/>
</dbReference>
<comment type="caution">
    <text evidence="2">The sequence shown here is derived from an EMBL/GenBank/DDBJ whole genome shotgun (WGS) entry which is preliminary data.</text>
</comment>
<evidence type="ECO:0000313" key="2">
    <source>
        <dbReference type="EMBL" id="GLR48458.1"/>
    </source>
</evidence>
<dbReference type="SUPFAM" id="SSF53474">
    <property type="entry name" value="alpha/beta-Hydrolases"/>
    <property type="match status" value="1"/>
</dbReference>
<dbReference type="InterPro" id="IPR000073">
    <property type="entry name" value="AB_hydrolase_1"/>
</dbReference>
<organism evidence="2 3">
    <name type="scientific">Sphingomonas astaxanthinifaciens DSM 22298</name>
    <dbReference type="NCBI Taxonomy" id="1123267"/>
    <lineage>
        <taxon>Bacteria</taxon>
        <taxon>Pseudomonadati</taxon>
        <taxon>Pseudomonadota</taxon>
        <taxon>Alphaproteobacteria</taxon>
        <taxon>Sphingomonadales</taxon>
        <taxon>Sphingomonadaceae</taxon>
        <taxon>Sphingomonas</taxon>
    </lineage>
</organism>
<dbReference type="Gene3D" id="3.40.50.1820">
    <property type="entry name" value="alpha/beta hydrolase"/>
    <property type="match status" value="1"/>
</dbReference>
<dbReference type="GO" id="GO:0016787">
    <property type="term" value="F:hydrolase activity"/>
    <property type="evidence" value="ECO:0007669"/>
    <property type="project" value="UniProtKB-KW"/>
</dbReference>
<dbReference type="Proteomes" id="UP001156703">
    <property type="component" value="Unassembled WGS sequence"/>
</dbReference>
<dbReference type="EMBL" id="BSOO01000026">
    <property type="protein sequence ID" value="GLR48458.1"/>
    <property type="molecule type" value="Genomic_DNA"/>
</dbReference>
<reference evidence="3" key="1">
    <citation type="journal article" date="2019" name="Int. J. Syst. Evol. Microbiol.">
        <title>The Global Catalogue of Microorganisms (GCM) 10K type strain sequencing project: providing services to taxonomists for standard genome sequencing and annotation.</title>
        <authorList>
            <consortium name="The Broad Institute Genomics Platform"/>
            <consortium name="The Broad Institute Genome Sequencing Center for Infectious Disease"/>
            <person name="Wu L."/>
            <person name="Ma J."/>
        </authorList>
    </citation>
    <scope>NUCLEOTIDE SEQUENCE [LARGE SCALE GENOMIC DNA]</scope>
    <source>
        <strain evidence="3">NBRC 102146</strain>
    </source>
</reference>
<dbReference type="InterPro" id="IPR029058">
    <property type="entry name" value="AB_hydrolase_fold"/>
</dbReference>
<accession>A0ABQ5Z6X2</accession>
<sequence length="256" mass="27042">MAIAFERRGSGKPLLLVHGLGSSRAAWDPVVAALAKERELILLDLPGHGASPAEQDSGTFEGLARSLGEWIAAEKLTGVAMVGSSLGARLVLEMARRGVAGPVVALDPGGFWQGWERTLVRSTLLASAALMRTLRGAIPALSRNSVSRSLLLAQLSARPWALDGAFVAHELTSLADTPTAASLVRDLASGPVQQGPSASGPVTIGWGRHDRLCLPVQAERAQRAFPGSRLVWFEHSSHFPMWDEPAKAAALILEAT</sequence>